<proteinExistence type="predicted"/>
<dbReference type="EMBL" id="KI925457">
    <property type="protein sequence ID" value="ETW82532.1"/>
    <property type="molecule type" value="Genomic_DNA"/>
</dbReference>
<protein>
    <submittedName>
        <fullName evidence="3">Uncharacterized protein</fullName>
    </submittedName>
</protein>
<reference evidence="3 4" key="1">
    <citation type="journal article" date="2012" name="New Phytol.">
        <title>Insight into trade-off between wood decay and parasitism from the genome of a fungal forest pathogen.</title>
        <authorList>
            <person name="Olson A."/>
            <person name="Aerts A."/>
            <person name="Asiegbu F."/>
            <person name="Belbahri L."/>
            <person name="Bouzid O."/>
            <person name="Broberg A."/>
            <person name="Canback B."/>
            <person name="Coutinho P.M."/>
            <person name="Cullen D."/>
            <person name="Dalman K."/>
            <person name="Deflorio G."/>
            <person name="van Diepen L.T."/>
            <person name="Dunand C."/>
            <person name="Duplessis S."/>
            <person name="Durling M."/>
            <person name="Gonthier P."/>
            <person name="Grimwood J."/>
            <person name="Fossdal C.G."/>
            <person name="Hansson D."/>
            <person name="Henrissat B."/>
            <person name="Hietala A."/>
            <person name="Himmelstrand K."/>
            <person name="Hoffmeister D."/>
            <person name="Hogberg N."/>
            <person name="James T.Y."/>
            <person name="Karlsson M."/>
            <person name="Kohler A."/>
            <person name="Kues U."/>
            <person name="Lee Y.H."/>
            <person name="Lin Y.C."/>
            <person name="Lind M."/>
            <person name="Lindquist E."/>
            <person name="Lombard V."/>
            <person name="Lucas S."/>
            <person name="Lunden K."/>
            <person name="Morin E."/>
            <person name="Murat C."/>
            <person name="Park J."/>
            <person name="Raffaello T."/>
            <person name="Rouze P."/>
            <person name="Salamov A."/>
            <person name="Schmutz J."/>
            <person name="Solheim H."/>
            <person name="Stahlberg J."/>
            <person name="Velez H."/>
            <person name="de Vries R.P."/>
            <person name="Wiebenga A."/>
            <person name="Woodward S."/>
            <person name="Yakovlev I."/>
            <person name="Garbelotto M."/>
            <person name="Martin F."/>
            <person name="Grigoriev I.V."/>
            <person name="Stenlid J."/>
        </authorList>
    </citation>
    <scope>NUCLEOTIDE SEQUENCE [LARGE SCALE GENOMIC DNA]</scope>
    <source>
        <strain evidence="3 4">TC 32-1</strain>
    </source>
</reference>
<dbReference type="OrthoDB" id="4662630at2759"/>
<keyword evidence="4" id="KW-1185">Reference proteome</keyword>
<dbReference type="KEGG" id="hir:HETIRDRAFT_426172"/>
<feature type="compositionally biased region" description="Pro residues" evidence="1">
    <location>
        <begin position="83"/>
        <end position="115"/>
    </location>
</feature>
<accession>W4K9L6</accession>
<feature type="chain" id="PRO_5004845248" evidence="2">
    <location>
        <begin position="26"/>
        <end position="289"/>
    </location>
</feature>
<feature type="signal peptide" evidence="2">
    <location>
        <begin position="1"/>
        <end position="25"/>
    </location>
</feature>
<keyword evidence="2" id="KW-0732">Signal</keyword>
<dbReference type="HOGENOM" id="CLU_963310_0_0_1"/>
<feature type="region of interest" description="Disordered" evidence="1">
    <location>
        <begin position="64"/>
        <end position="119"/>
    </location>
</feature>
<gene>
    <name evidence="3" type="ORF">HETIRDRAFT_426172</name>
</gene>
<dbReference type="RefSeq" id="XP_009544888.1">
    <property type="nucleotide sequence ID" value="XM_009546593.1"/>
</dbReference>
<organism evidence="3 4">
    <name type="scientific">Heterobasidion irregulare (strain TC 32-1)</name>
    <dbReference type="NCBI Taxonomy" id="747525"/>
    <lineage>
        <taxon>Eukaryota</taxon>
        <taxon>Fungi</taxon>
        <taxon>Dikarya</taxon>
        <taxon>Basidiomycota</taxon>
        <taxon>Agaricomycotina</taxon>
        <taxon>Agaricomycetes</taxon>
        <taxon>Russulales</taxon>
        <taxon>Bondarzewiaceae</taxon>
        <taxon>Heterobasidion</taxon>
        <taxon>Heterobasidion annosum species complex</taxon>
    </lineage>
</organism>
<evidence type="ECO:0000313" key="3">
    <source>
        <dbReference type="EMBL" id="ETW82532.1"/>
    </source>
</evidence>
<sequence length="289" mass="31037">MNLFAFLFFLLPLLAAFVRSSGSEACPDGYEPGVDAYGDPTCISTKTHIQFPLPGESRRYFDQCCPTDTPYQRDESGKFTAKSPPPPPPSPLPLPPPPPPPPPSPFPAPLPPSCKPPTKQLGRIAHDGVYVKDGSIQDITFKVCKDPMNCFSGPVEAKDRFYLQNQLSDIRDAKGALGFSQGRRGGSLRFTTLGSEAGQFKGTASCANGECAIQIFGNAELGGFGLTDGCASDAPGTGYVRFKSSTCASNRLHVHGCVADLFDFGQQWDNPKIGSKMRFSPVPCDDYSI</sequence>
<evidence type="ECO:0000256" key="1">
    <source>
        <dbReference type="SAM" id="MobiDB-lite"/>
    </source>
</evidence>
<dbReference type="STRING" id="747525.W4K9L6"/>
<dbReference type="AlphaFoldDB" id="W4K9L6"/>
<name>W4K9L6_HETIT</name>
<dbReference type="Proteomes" id="UP000030671">
    <property type="component" value="Unassembled WGS sequence"/>
</dbReference>
<dbReference type="GeneID" id="20674086"/>
<dbReference type="InParanoid" id="W4K9L6"/>
<evidence type="ECO:0000256" key="2">
    <source>
        <dbReference type="SAM" id="SignalP"/>
    </source>
</evidence>
<evidence type="ECO:0000313" key="4">
    <source>
        <dbReference type="Proteomes" id="UP000030671"/>
    </source>
</evidence>